<evidence type="ECO:0000256" key="4">
    <source>
        <dbReference type="ARBA" id="ARBA00035428"/>
    </source>
</evidence>
<dbReference type="GO" id="GO:0022625">
    <property type="term" value="C:cytosolic large ribosomal subunit"/>
    <property type="evidence" value="ECO:0007669"/>
    <property type="project" value="TreeGrafter"/>
</dbReference>
<name>A0A8J2SM49_9STRA</name>
<evidence type="ECO:0000313" key="7">
    <source>
        <dbReference type="Proteomes" id="UP000789595"/>
    </source>
</evidence>
<dbReference type="InterPro" id="IPR001684">
    <property type="entry name" value="Ribosomal_bL27"/>
</dbReference>
<feature type="region of interest" description="Disordered" evidence="5">
    <location>
        <begin position="1"/>
        <end position="49"/>
    </location>
</feature>
<dbReference type="GO" id="GO:0003735">
    <property type="term" value="F:structural constituent of ribosome"/>
    <property type="evidence" value="ECO:0007669"/>
    <property type="project" value="InterPro"/>
</dbReference>
<evidence type="ECO:0000256" key="2">
    <source>
        <dbReference type="ARBA" id="ARBA00022980"/>
    </source>
</evidence>
<reference evidence="6" key="1">
    <citation type="submission" date="2021-11" db="EMBL/GenBank/DDBJ databases">
        <authorList>
            <consortium name="Genoscope - CEA"/>
            <person name="William W."/>
        </authorList>
    </citation>
    <scope>NUCLEOTIDE SEQUENCE</scope>
</reference>
<feature type="region of interest" description="Disordered" evidence="5">
    <location>
        <begin position="73"/>
        <end position="102"/>
    </location>
</feature>
<dbReference type="SUPFAM" id="SSF110324">
    <property type="entry name" value="Ribosomal L27 protein-like"/>
    <property type="match status" value="1"/>
</dbReference>
<feature type="compositionally biased region" description="Polar residues" evidence="5">
    <location>
        <begin position="40"/>
        <end position="49"/>
    </location>
</feature>
<dbReference type="PANTHER" id="PTHR15893">
    <property type="entry name" value="RIBOSOMAL PROTEIN L27"/>
    <property type="match status" value="1"/>
</dbReference>
<organism evidence="6 7">
    <name type="scientific">Pelagomonas calceolata</name>
    <dbReference type="NCBI Taxonomy" id="35677"/>
    <lineage>
        <taxon>Eukaryota</taxon>
        <taxon>Sar</taxon>
        <taxon>Stramenopiles</taxon>
        <taxon>Ochrophyta</taxon>
        <taxon>Pelagophyceae</taxon>
        <taxon>Pelagomonadales</taxon>
        <taxon>Pelagomonadaceae</taxon>
        <taxon>Pelagomonas</taxon>
    </lineage>
</organism>
<comment type="similarity">
    <text evidence="1">Belongs to the bacterial ribosomal protein bL27 family.</text>
</comment>
<feature type="compositionally biased region" description="Polar residues" evidence="5">
    <location>
        <begin position="88"/>
        <end position="97"/>
    </location>
</feature>
<comment type="caution">
    <text evidence="6">The sequence shown here is derived from an EMBL/GenBank/DDBJ whole genome shotgun (WGS) entry which is preliminary data.</text>
</comment>
<evidence type="ECO:0000256" key="3">
    <source>
        <dbReference type="ARBA" id="ARBA00023274"/>
    </source>
</evidence>
<dbReference type="InterPro" id="IPR018261">
    <property type="entry name" value="Ribosomal_bL27_CS"/>
</dbReference>
<dbReference type="Proteomes" id="UP000789595">
    <property type="component" value="Unassembled WGS sequence"/>
</dbReference>
<keyword evidence="7" id="KW-1185">Reference proteome</keyword>
<dbReference type="NCBIfam" id="TIGR00062">
    <property type="entry name" value="L27"/>
    <property type="match status" value="1"/>
</dbReference>
<evidence type="ECO:0000256" key="1">
    <source>
        <dbReference type="ARBA" id="ARBA00010797"/>
    </source>
</evidence>
<dbReference type="FunFam" id="2.40.50.100:FF:000020">
    <property type="entry name" value="50S ribosomal protein L27"/>
    <property type="match status" value="1"/>
</dbReference>
<dbReference type="GO" id="GO:0006412">
    <property type="term" value="P:translation"/>
    <property type="evidence" value="ECO:0007669"/>
    <property type="project" value="InterPro"/>
</dbReference>
<dbReference type="Pfam" id="PF01016">
    <property type="entry name" value="Ribosomal_L27"/>
    <property type="match status" value="1"/>
</dbReference>
<accession>A0A8J2SM49</accession>
<evidence type="ECO:0000313" key="6">
    <source>
        <dbReference type="EMBL" id="CAH0369752.1"/>
    </source>
</evidence>
<keyword evidence="2" id="KW-0689">Ribosomal protein</keyword>
<evidence type="ECO:0000256" key="5">
    <source>
        <dbReference type="SAM" id="MobiDB-lite"/>
    </source>
</evidence>
<dbReference type="AlphaFoldDB" id="A0A8J2SM49"/>
<sequence length="170" mass="18572">MDKIAGAARNRTGKRSYRQRTTAAQPFAGSCSRRRADPAAQSSQRWHQQAQLTAAPRIKAMLRSLALLLRRPATRPQIRTATKKAGGSSKNGRTSPGQRLGVKRFGGQKVNAGEILVRQRGTRYVAGDQVGRGRDDTLYALAAGVVEFAKQGKRVGAAGKWIRRQHVSVR</sequence>
<dbReference type="PANTHER" id="PTHR15893:SF0">
    <property type="entry name" value="LARGE RIBOSOMAL SUBUNIT PROTEIN BL27M"/>
    <property type="match status" value="1"/>
</dbReference>
<proteinExistence type="inferred from homology"/>
<protein>
    <recommendedName>
        <fullName evidence="4">50S ribosomal protein L27, chloroplastic</fullName>
    </recommendedName>
</protein>
<keyword evidence="3" id="KW-0687">Ribonucleoprotein</keyword>
<dbReference type="PROSITE" id="PS00831">
    <property type="entry name" value="RIBOSOMAL_L27"/>
    <property type="match status" value="1"/>
</dbReference>
<dbReference type="PRINTS" id="PR00063">
    <property type="entry name" value="RIBOSOMALL27"/>
</dbReference>
<dbReference type="Gene3D" id="2.40.50.100">
    <property type="match status" value="1"/>
</dbReference>
<dbReference type="EMBL" id="CAKKNE010000002">
    <property type="protein sequence ID" value="CAH0369752.1"/>
    <property type="molecule type" value="Genomic_DNA"/>
</dbReference>
<dbReference type="OrthoDB" id="1867012at2759"/>
<gene>
    <name evidence="6" type="ORF">PECAL_2P28880</name>
</gene>
<dbReference type="PROSITE" id="PS51257">
    <property type="entry name" value="PROKAR_LIPOPROTEIN"/>
    <property type="match status" value="1"/>
</dbReference>